<proteinExistence type="predicted"/>
<comment type="caution">
    <text evidence="2">The sequence shown here is derived from an EMBL/GenBank/DDBJ whole genome shotgun (WGS) entry which is preliminary data.</text>
</comment>
<feature type="coiled-coil region" evidence="1">
    <location>
        <begin position="114"/>
        <end position="144"/>
    </location>
</feature>
<dbReference type="NCBIfam" id="TIGR04498">
    <property type="entry name" value="AbiV_defense"/>
    <property type="match status" value="1"/>
</dbReference>
<keyword evidence="3" id="KW-1185">Reference proteome</keyword>
<evidence type="ECO:0000313" key="3">
    <source>
        <dbReference type="Proteomes" id="UP001139461"/>
    </source>
</evidence>
<evidence type="ECO:0000256" key="1">
    <source>
        <dbReference type="SAM" id="Coils"/>
    </source>
</evidence>
<organism evidence="2 3">
    <name type="scientific">Aequorivita vitellina</name>
    <dbReference type="NCBI Taxonomy" id="2874475"/>
    <lineage>
        <taxon>Bacteria</taxon>
        <taxon>Pseudomonadati</taxon>
        <taxon>Bacteroidota</taxon>
        <taxon>Flavobacteriia</taxon>
        <taxon>Flavobacteriales</taxon>
        <taxon>Flavobacteriaceae</taxon>
        <taxon>Aequorivita</taxon>
    </lineage>
</organism>
<dbReference type="EMBL" id="JAIRBA010000018">
    <property type="protein sequence ID" value="MCG2419382.1"/>
    <property type="molecule type" value="Genomic_DNA"/>
</dbReference>
<name>A0A9X1QXV5_9FLAO</name>
<sequence>MEKEFISALHLTFENAKSLFEEAEILHNNLKSTRAYTLYHFCFEECGRFFLIYNVFMEYVNEEIPRKKLNTGTLKKLGYNDHEMKITECFNSIGKYAFANLYIKSGLSPDSDFDNLLKNETKELENAILELQKSKLNLNELKNKSLYITFNKNKFHSPDDLIMLSDYRYIQKIANVGLKFVEGQINFAESKGGFSKYRQHFKNNE</sequence>
<gene>
    <name evidence="2" type="ORF">K8089_10135</name>
</gene>
<dbReference type="Pfam" id="PF18728">
    <property type="entry name" value="HEPN_AbiV"/>
    <property type="match status" value="1"/>
</dbReference>
<dbReference type="InterPro" id="IPR030987">
    <property type="entry name" value="AbiV"/>
</dbReference>
<dbReference type="AlphaFoldDB" id="A0A9X1QXV5"/>
<evidence type="ECO:0000313" key="2">
    <source>
        <dbReference type="EMBL" id="MCG2419382.1"/>
    </source>
</evidence>
<keyword evidence="1" id="KW-0175">Coiled coil</keyword>
<accession>A0A9X1QXV5</accession>
<dbReference type="Proteomes" id="UP001139461">
    <property type="component" value="Unassembled WGS sequence"/>
</dbReference>
<dbReference type="RefSeq" id="WP_237603171.1">
    <property type="nucleotide sequence ID" value="NZ_JAIRBA010000018.1"/>
</dbReference>
<reference evidence="2" key="1">
    <citation type="submission" date="2021-09" db="EMBL/GenBank/DDBJ databases">
        <title>Genome of Aequorivita sp. strain F47161.</title>
        <authorList>
            <person name="Wang Y."/>
        </authorList>
    </citation>
    <scope>NUCLEOTIDE SEQUENCE</scope>
    <source>
        <strain evidence="2">F47161</strain>
    </source>
</reference>
<protein>
    <submittedName>
        <fullName evidence="2">AbiV family abortive infection protein</fullName>
    </submittedName>
</protein>